<feature type="region of interest" description="Disordered" evidence="1">
    <location>
        <begin position="74"/>
        <end position="101"/>
    </location>
</feature>
<organism evidence="2 3">
    <name type="scientific">Laetiporus sulphureus 93-53</name>
    <dbReference type="NCBI Taxonomy" id="1314785"/>
    <lineage>
        <taxon>Eukaryota</taxon>
        <taxon>Fungi</taxon>
        <taxon>Dikarya</taxon>
        <taxon>Basidiomycota</taxon>
        <taxon>Agaricomycotina</taxon>
        <taxon>Agaricomycetes</taxon>
        <taxon>Polyporales</taxon>
        <taxon>Laetiporus</taxon>
    </lineage>
</organism>
<dbReference type="Proteomes" id="UP000076871">
    <property type="component" value="Unassembled WGS sequence"/>
</dbReference>
<sequence length="101" mass="11757">MCYYLLAYTEYGCGHQFLDRRHFIDCNRVTCRRSRFHNIDEHDCANECTEEWSLPEQSLVMDQRPEQCRRCLGTDGATANGTNGGSYDSESDSDEEEEEEE</sequence>
<evidence type="ECO:0000256" key="1">
    <source>
        <dbReference type="SAM" id="MobiDB-lite"/>
    </source>
</evidence>
<feature type="compositionally biased region" description="Acidic residues" evidence="1">
    <location>
        <begin position="89"/>
        <end position="101"/>
    </location>
</feature>
<dbReference type="AlphaFoldDB" id="A0A165EN51"/>
<accession>A0A165EN51</accession>
<dbReference type="RefSeq" id="XP_040765149.1">
    <property type="nucleotide sequence ID" value="XM_040908710.1"/>
</dbReference>
<dbReference type="InParanoid" id="A0A165EN51"/>
<reference evidence="2 3" key="1">
    <citation type="journal article" date="2016" name="Mol. Biol. Evol.">
        <title>Comparative Genomics of Early-Diverging Mushroom-Forming Fungi Provides Insights into the Origins of Lignocellulose Decay Capabilities.</title>
        <authorList>
            <person name="Nagy L.G."/>
            <person name="Riley R."/>
            <person name="Tritt A."/>
            <person name="Adam C."/>
            <person name="Daum C."/>
            <person name="Floudas D."/>
            <person name="Sun H."/>
            <person name="Yadav J.S."/>
            <person name="Pangilinan J."/>
            <person name="Larsson K.H."/>
            <person name="Matsuura K."/>
            <person name="Barry K."/>
            <person name="Labutti K."/>
            <person name="Kuo R."/>
            <person name="Ohm R.A."/>
            <person name="Bhattacharya S.S."/>
            <person name="Shirouzu T."/>
            <person name="Yoshinaga Y."/>
            <person name="Martin F.M."/>
            <person name="Grigoriev I.V."/>
            <person name="Hibbett D.S."/>
        </authorList>
    </citation>
    <scope>NUCLEOTIDE SEQUENCE [LARGE SCALE GENOMIC DNA]</scope>
    <source>
        <strain evidence="2 3">93-53</strain>
    </source>
</reference>
<dbReference type="EMBL" id="KV427619">
    <property type="protein sequence ID" value="KZT07409.1"/>
    <property type="molecule type" value="Genomic_DNA"/>
</dbReference>
<evidence type="ECO:0000313" key="3">
    <source>
        <dbReference type="Proteomes" id="UP000076871"/>
    </source>
</evidence>
<gene>
    <name evidence="2" type="ORF">LAESUDRAFT_724877</name>
</gene>
<dbReference type="GeneID" id="63825739"/>
<keyword evidence="3" id="KW-1185">Reference proteome</keyword>
<evidence type="ECO:0000313" key="2">
    <source>
        <dbReference type="EMBL" id="KZT07409.1"/>
    </source>
</evidence>
<name>A0A165EN51_9APHY</name>
<protein>
    <submittedName>
        <fullName evidence="2">Uncharacterized protein</fullName>
    </submittedName>
</protein>
<dbReference type="OrthoDB" id="3146759at2759"/>
<proteinExistence type="predicted"/>